<gene>
    <name evidence="1" type="ORF">FNA67_03350</name>
</gene>
<dbReference type="PANTHER" id="PTHR42759">
    <property type="entry name" value="MOXR FAMILY PROTEIN"/>
    <property type="match status" value="1"/>
</dbReference>
<dbReference type="Gene3D" id="3.40.50.300">
    <property type="entry name" value="P-loop containing nucleotide triphosphate hydrolases"/>
    <property type="match status" value="1"/>
</dbReference>
<sequence length="341" mass="36908">MNDITKHPTLPPESLDGLNALLNRLVAARREIGKAVVGQEAVIEQLLTAIISGGHVLLEGAPGVGKTLLVRTLGTVTGLDFARIQFTPDLMPADVTGGLALSPNAETGRTEVEFRPGPIFTQILLADEINRATPKTQSALLEAMQERTVTVSGRTMSLPEPLFVLATQNPIEMEGTYQLPEAQIDRFLMKTVVAFPSEDDLDAILDQTTGTRNAEPQQVLSAAEILELQRLTRAVPIAAHLRRMVARFVIATQPDGEGVSKRIADYVRFGVSPRGAQSLVLAAKGRALLEGRYNVSLDDLEAVLLATLRHRFQLNYEGIAEGIDAEGLLLDTWRSVAHGSK</sequence>
<reference evidence="1 2" key="1">
    <citation type="journal article" date="2015" name="Int. J. Syst. Evol. Microbiol.">
        <title>Youhaiella tibetensis gen. nov., sp. nov., isolated from subsurface sediment.</title>
        <authorList>
            <person name="Wang Y.X."/>
            <person name="Huang F.Q."/>
            <person name="Nogi Y."/>
            <person name="Pang S.J."/>
            <person name="Wang P.K."/>
            <person name="Lv J."/>
        </authorList>
    </citation>
    <scope>NUCLEOTIDE SEQUENCE [LARGE SCALE GENOMIC DNA]</scope>
    <source>
        <strain evidence="2">fig4</strain>
    </source>
</reference>
<dbReference type="PIRSF" id="PIRSF002849">
    <property type="entry name" value="AAA_ATPase_chaperone_MoxR_prd"/>
    <property type="match status" value="1"/>
</dbReference>
<dbReference type="InterPro" id="IPR027417">
    <property type="entry name" value="P-loop_NTPase"/>
</dbReference>
<dbReference type="InterPro" id="IPR003593">
    <property type="entry name" value="AAA+_ATPase"/>
</dbReference>
<dbReference type="SUPFAM" id="SSF52540">
    <property type="entry name" value="P-loop containing nucleoside triphosphate hydrolases"/>
    <property type="match status" value="1"/>
</dbReference>
<dbReference type="Proteomes" id="UP000321062">
    <property type="component" value="Chromosome"/>
</dbReference>
<dbReference type="EMBL" id="CP041690">
    <property type="protein sequence ID" value="QEE19263.1"/>
    <property type="molecule type" value="Genomic_DNA"/>
</dbReference>
<dbReference type="Pfam" id="PF17863">
    <property type="entry name" value="AAA_lid_2"/>
    <property type="match status" value="1"/>
</dbReference>
<protein>
    <submittedName>
        <fullName evidence="1">MoxR family ATPase</fullName>
    </submittedName>
</protein>
<dbReference type="OrthoDB" id="9808397at2"/>
<organism evidence="1 2">
    <name type="scientific">Paradevosia tibetensis</name>
    <dbReference type="NCBI Taxonomy" id="1447062"/>
    <lineage>
        <taxon>Bacteria</taxon>
        <taxon>Pseudomonadati</taxon>
        <taxon>Pseudomonadota</taxon>
        <taxon>Alphaproteobacteria</taxon>
        <taxon>Hyphomicrobiales</taxon>
        <taxon>Devosiaceae</taxon>
        <taxon>Paradevosia</taxon>
    </lineage>
</organism>
<dbReference type="SMART" id="SM00382">
    <property type="entry name" value="AAA"/>
    <property type="match status" value="1"/>
</dbReference>
<name>A0A5B9DJH0_9HYPH</name>
<dbReference type="Gene3D" id="1.10.8.80">
    <property type="entry name" value="Magnesium chelatase subunit I, C-Terminal domain"/>
    <property type="match status" value="1"/>
</dbReference>
<dbReference type="GO" id="GO:0005524">
    <property type="term" value="F:ATP binding"/>
    <property type="evidence" value="ECO:0007669"/>
    <property type="project" value="InterPro"/>
</dbReference>
<dbReference type="PANTHER" id="PTHR42759:SF1">
    <property type="entry name" value="MAGNESIUM-CHELATASE SUBUNIT CHLD"/>
    <property type="match status" value="1"/>
</dbReference>
<dbReference type="InterPro" id="IPR011703">
    <property type="entry name" value="ATPase_AAA-3"/>
</dbReference>
<accession>A0A5B9DJH0</accession>
<dbReference type="KEGG" id="yti:FNA67_03350"/>
<evidence type="ECO:0000313" key="1">
    <source>
        <dbReference type="EMBL" id="QEE19263.1"/>
    </source>
</evidence>
<dbReference type="CDD" id="cd00009">
    <property type="entry name" value="AAA"/>
    <property type="match status" value="1"/>
</dbReference>
<keyword evidence="2" id="KW-1185">Reference proteome</keyword>
<dbReference type="Pfam" id="PF07726">
    <property type="entry name" value="AAA_3"/>
    <property type="match status" value="1"/>
</dbReference>
<dbReference type="InterPro" id="IPR041628">
    <property type="entry name" value="ChlI/MoxR_AAA_lid"/>
</dbReference>
<dbReference type="GO" id="GO:0016887">
    <property type="term" value="F:ATP hydrolysis activity"/>
    <property type="evidence" value="ECO:0007669"/>
    <property type="project" value="InterPro"/>
</dbReference>
<dbReference type="InterPro" id="IPR050764">
    <property type="entry name" value="CbbQ/NirQ/NorQ/GpvN"/>
</dbReference>
<evidence type="ECO:0000313" key="2">
    <source>
        <dbReference type="Proteomes" id="UP000321062"/>
    </source>
</evidence>
<dbReference type="RefSeq" id="WP_082202390.1">
    <property type="nucleotide sequence ID" value="NZ_BMFM01000001.1"/>
</dbReference>
<proteinExistence type="predicted"/>
<dbReference type="AlphaFoldDB" id="A0A5B9DJH0"/>